<name>A0ABP4WYW7_9MICO</name>
<proteinExistence type="predicted"/>
<organism evidence="1 2">
    <name type="scientific">Nostocoides vanveenii</name>
    <dbReference type="NCBI Taxonomy" id="330835"/>
    <lineage>
        <taxon>Bacteria</taxon>
        <taxon>Bacillati</taxon>
        <taxon>Actinomycetota</taxon>
        <taxon>Actinomycetes</taxon>
        <taxon>Micrococcales</taxon>
        <taxon>Intrasporangiaceae</taxon>
        <taxon>Nostocoides</taxon>
    </lineage>
</organism>
<comment type="caution">
    <text evidence="1">The sequence shown here is derived from an EMBL/GenBank/DDBJ whole genome shotgun (WGS) entry which is preliminary data.</text>
</comment>
<sequence>MTEHLLVFPERDDADEVAQELRDEGFTEIRVIRQPLAGEDDPEADEWAVYVREANVADETGPVADGLRDRFEATVADRGGWYDPEPESRY</sequence>
<dbReference type="EMBL" id="BAAAPN010000057">
    <property type="protein sequence ID" value="GAA1766347.1"/>
    <property type="molecule type" value="Genomic_DNA"/>
</dbReference>
<evidence type="ECO:0000313" key="1">
    <source>
        <dbReference type="EMBL" id="GAA1766347.1"/>
    </source>
</evidence>
<accession>A0ABP4WYW7</accession>
<dbReference type="RefSeq" id="WP_344067203.1">
    <property type="nucleotide sequence ID" value="NZ_BAAAPN010000057.1"/>
</dbReference>
<protein>
    <submittedName>
        <fullName evidence="1">Uncharacterized protein</fullName>
    </submittedName>
</protein>
<gene>
    <name evidence="1" type="ORF">GCM10009810_26480</name>
</gene>
<evidence type="ECO:0000313" key="2">
    <source>
        <dbReference type="Proteomes" id="UP001501475"/>
    </source>
</evidence>
<dbReference type="Proteomes" id="UP001501475">
    <property type="component" value="Unassembled WGS sequence"/>
</dbReference>
<reference evidence="2" key="1">
    <citation type="journal article" date="2019" name="Int. J. Syst. Evol. Microbiol.">
        <title>The Global Catalogue of Microorganisms (GCM) 10K type strain sequencing project: providing services to taxonomists for standard genome sequencing and annotation.</title>
        <authorList>
            <consortium name="The Broad Institute Genomics Platform"/>
            <consortium name="The Broad Institute Genome Sequencing Center for Infectious Disease"/>
            <person name="Wu L."/>
            <person name="Ma J."/>
        </authorList>
    </citation>
    <scope>NUCLEOTIDE SEQUENCE [LARGE SCALE GENOMIC DNA]</scope>
    <source>
        <strain evidence="2">JCM 15591</strain>
    </source>
</reference>
<keyword evidence="2" id="KW-1185">Reference proteome</keyword>